<dbReference type="AlphaFoldDB" id="A0A8B8AK99"/>
<sequence>MDTKHDGMLSSLCLLICLGTVVSVPAKLSFASYFNDGMVLQRSPQSAQVWGYCSKPGQNITVTIDGQQPMRAFAVDYPDVQGGVWSVSLPPQGGPGPVTIEATDGQGTVSLKDVLFGDVWVCSGQSNMEFTLDMALNSSFELADAKNYQNIRVFTATKKTSSKAELDLLEIDEPWSKPNNDTLGHKPWTYFSAVCWLYGKYIYQKLNYPIGLVASSWGGTAIELWSSPDALKRCNIPPKQKRENSGLSNSQLWNAMMHPFTKMTVKGAIWYQGEANAQKPDSYKCTFPTMIDDWRQKFSAASGTAPDFPFGFVQLAPNRNDPSVTSGFPDIRWHQTADTGYVPNPRLQNVFMSVAMDLPDYKSPYGSIHPRDKEDVCRRLALAGLSVAYNLTLGPFQGPQISAFYVDIGFFTVGFEFDNAVEIEYRSKAGFELCCSSNNQSRCDGSDSVWMETPIIKEEPHRVTVSYNGTCSNKWVMGYRYAWRESPCPFKACALYVKGTDVPFGPMFGLGLLQNKRGMKINGKVIPVIVK</sequence>
<dbReference type="PANTHER" id="PTHR22901">
    <property type="entry name" value="SIALATE O-ACETYLESTERASE"/>
    <property type="match status" value="1"/>
</dbReference>
<dbReference type="Pfam" id="PF03629">
    <property type="entry name" value="SASA"/>
    <property type="match status" value="1"/>
</dbReference>
<evidence type="ECO:0000256" key="1">
    <source>
        <dbReference type="ARBA" id="ARBA00022801"/>
    </source>
</evidence>
<accession>A0A8B8AK99</accession>
<dbReference type="InterPro" id="IPR005181">
    <property type="entry name" value="SASA"/>
</dbReference>
<feature type="signal peptide" evidence="2">
    <location>
        <begin position="1"/>
        <end position="23"/>
    </location>
</feature>
<dbReference type="RefSeq" id="XP_022291611.1">
    <property type="nucleotide sequence ID" value="XM_022435903.1"/>
</dbReference>
<dbReference type="OrthoDB" id="42638at2759"/>
<name>A0A8B8AK99_CRAVI</name>
<dbReference type="KEGG" id="cvn:111102947"/>
<keyword evidence="2" id="KW-0732">Signal</keyword>
<keyword evidence="1" id="KW-0378">Hydrolase</keyword>
<evidence type="ECO:0000259" key="3">
    <source>
        <dbReference type="Pfam" id="PF03629"/>
    </source>
</evidence>
<dbReference type="GeneID" id="111102947"/>
<dbReference type="InterPro" id="IPR039329">
    <property type="entry name" value="SIAE"/>
</dbReference>
<dbReference type="GO" id="GO:0001681">
    <property type="term" value="F:sialate O-acetylesterase activity"/>
    <property type="evidence" value="ECO:0007669"/>
    <property type="project" value="InterPro"/>
</dbReference>
<dbReference type="Gene3D" id="3.40.50.1110">
    <property type="entry name" value="SGNH hydrolase"/>
    <property type="match status" value="1"/>
</dbReference>
<evidence type="ECO:0000256" key="2">
    <source>
        <dbReference type="SAM" id="SignalP"/>
    </source>
</evidence>
<evidence type="ECO:0000313" key="4">
    <source>
        <dbReference type="Proteomes" id="UP000694844"/>
    </source>
</evidence>
<keyword evidence="4" id="KW-1185">Reference proteome</keyword>
<proteinExistence type="predicted"/>
<evidence type="ECO:0000313" key="5">
    <source>
        <dbReference type="RefSeq" id="XP_022291611.1"/>
    </source>
</evidence>
<organism evidence="4 5">
    <name type="scientific">Crassostrea virginica</name>
    <name type="common">Eastern oyster</name>
    <dbReference type="NCBI Taxonomy" id="6565"/>
    <lineage>
        <taxon>Eukaryota</taxon>
        <taxon>Metazoa</taxon>
        <taxon>Spiralia</taxon>
        <taxon>Lophotrochozoa</taxon>
        <taxon>Mollusca</taxon>
        <taxon>Bivalvia</taxon>
        <taxon>Autobranchia</taxon>
        <taxon>Pteriomorphia</taxon>
        <taxon>Ostreida</taxon>
        <taxon>Ostreoidea</taxon>
        <taxon>Ostreidae</taxon>
        <taxon>Crassostrea</taxon>
    </lineage>
</organism>
<dbReference type="SUPFAM" id="SSF52266">
    <property type="entry name" value="SGNH hydrolase"/>
    <property type="match status" value="1"/>
</dbReference>
<feature type="chain" id="PRO_5034191044" evidence="2">
    <location>
        <begin position="24"/>
        <end position="531"/>
    </location>
</feature>
<dbReference type="InterPro" id="IPR036514">
    <property type="entry name" value="SGNH_hydro_sf"/>
</dbReference>
<dbReference type="PANTHER" id="PTHR22901:SF0">
    <property type="entry name" value="SIALATE O-ACETYLESTERASE"/>
    <property type="match status" value="1"/>
</dbReference>
<gene>
    <name evidence="5" type="primary">LOC111102947</name>
</gene>
<reference evidence="5" key="1">
    <citation type="submission" date="2025-08" db="UniProtKB">
        <authorList>
            <consortium name="RefSeq"/>
        </authorList>
    </citation>
    <scope>IDENTIFICATION</scope>
    <source>
        <tissue evidence="5">Whole sample</tissue>
    </source>
</reference>
<dbReference type="GO" id="GO:0005975">
    <property type="term" value="P:carbohydrate metabolic process"/>
    <property type="evidence" value="ECO:0007669"/>
    <property type="project" value="TreeGrafter"/>
</dbReference>
<feature type="domain" description="Sialate O-acetylesterase" evidence="3">
    <location>
        <begin position="118"/>
        <end position="318"/>
    </location>
</feature>
<dbReference type="Proteomes" id="UP000694844">
    <property type="component" value="Chromosome 7"/>
</dbReference>
<protein>
    <submittedName>
        <fullName evidence="5">Sialate O-acetylesterase-like</fullName>
    </submittedName>
</protein>